<protein>
    <submittedName>
        <fullName evidence="2">Uncharacterized protein</fullName>
    </submittedName>
</protein>
<dbReference type="RefSeq" id="WP_345225621.1">
    <property type="nucleotide sequence ID" value="NZ_BAAAXE010000013.1"/>
</dbReference>
<accession>A0ABV5P7T3</accession>
<comment type="caution">
    <text evidence="2">The sequence shown here is derived from an EMBL/GenBank/DDBJ whole genome shotgun (WGS) entry which is preliminary data.</text>
</comment>
<sequence>MRIDEPTGILRGTAAEAVGPRPDGGPAGALRLRADGGPAGLPGLCPGDGPAGAARRPDGIRAHRPGDGRGGPLSAADTHGRRTVRDPLPPPLPRKAHA</sequence>
<gene>
    <name evidence="2" type="ORF">ACFFTU_04455</name>
</gene>
<feature type="compositionally biased region" description="Pro residues" evidence="1">
    <location>
        <begin position="87"/>
        <end position="98"/>
    </location>
</feature>
<feature type="compositionally biased region" description="Basic and acidic residues" evidence="1">
    <location>
        <begin position="55"/>
        <end position="67"/>
    </location>
</feature>
<dbReference type="EMBL" id="JBHMCR010000003">
    <property type="protein sequence ID" value="MFB9519204.1"/>
    <property type="molecule type" value="Genomic_DNA"/>
</dbReference>
<feature type="region of interest" description="Disordered" evidence="1">
    <location>
        <begin position="1"/>
        <end position="98"/>
    </location>
</feature>
<proteinExistence type="predicted"/>
<evidence type="ECO:0000313" key="3">
    <source>
        <dbReference type="Proteomes" id="UP001589718"/>
    </source>
</evidence>
<keyword evidence="3" id="KW-1185">Reference proteome</keyword>
<dbReference type="Proteomes" id="UP001589718">
    <property type="component" value="Unassembled WGS sequence"/>
</dbReference>
<feature type="compositionally biased region" description="Low complexity" evidence="1">
    <location>
        <begin position="41"/>
        <end position="54"/>
    </location>
</feature>
<reference evidence="2 3" key="1">
    <citation type="submission" date="2024-09" db="EMBL/GenBank/DDBJ databases">
        <authorList>
            <person name="Sun Q."/>
            <person name="Mori K."/>
        </authorList>
    </citation>
    <scope>NUCLEOTIDE SEQUENCE [LARGE SCALE GENOMIC DNA]</scope>
    <source>
        <strain evidence="2 3">JCM 4362</strain>
    </source>
</reference>
<evidence type="ECO:0000256" key="1">
    <source>
        <dbReference type="SAM" id="MobiDB-lite"/>
    </source>
</evidence>
<organism evidence="2 3">
    <name type="scientific">Streptomyces cremeus</name>
    <dbReference type="NCBI Taxonomy" id="66881"/>
    <lineage>
        <taxon>Bacteria</taxon>
        <taxon>Bacillati</taxon>
        <taxon>Actinomycetota</taxon>
        <taxon>Actinomycetes</taxon>
        <taxon>Kitasatosporales</taxon>
        <taxon>Streptomycetaceae</taxon>
        <taxon>Streptomyces</taxon>
    </lineage>
</organism>
<evidence type="ECO:0000313" key="2">
    <source>
        <dbReference type="EMBL" id="MFB9519204.1"/>
    </source>
</evidence>
<name>A0ABV5P7T3_STRCM</name>